<evidence type="ECO:0000256" key="3">
    <source>
        <dbReference type="ARBA" id="ARBA00023274"/>
    </source>
</evidence>
<dbReference type="GeneID" id="1477549"/>
<dbReference type="SMART" id="SM01403">
    <property type="entry name" value="Ribosomal_S10"/>
    <property type="match status" value="1"/>
</dbReference>
<name>A0A832WRZ2_9EURY</name>
<dbReference type="InterPro" id="IPR005729">
    <property type="entry name" value="Ribosomal_uS10_euk/arc"/>
</dbReference>
<dbReference type="InterPro" id="IPR036838">
    <property type="entry name" value="Ribosomal_uS10_dom_sf"/>
</dbReference>
<dbReference type="EMBL" id="DUJS01000004">
    <property type="protein sequence ID" value="HII70611.1"/>
    <property type="molecule type" value="Genomic_DNA"/>
</dbReference>
<sequence length="102" mass="12009">MAQEVRLRLSSTDHYKLEEVCERIKKVVEETGAQMSGPIPLPTKRLLVPTRKSPDGEGKATWDKWEMRIHKRLIDIKGDERTIRRLMRIHIPEEVHVEIIMK</sequence>
<dbReference type="Proteomes" id="UP000619545">
    <property type="component" value="Unassembled WGS sequence"/>
</dbReference>
<gene>
    <name evidence="5" type="primary">rps10</name>
    <name evidence="8" type="ORF">HA336_05200</name>
</gene>
<dbReference type="InterPro" id="IPR018268">
    <property type="entry name" value="Ribosomal_uS10_CS"/>
</dbReference>
<comment type="function">
    <text evidence="5">Involved in the binding of tRNA to the ribosomes.</text>
</comment>
<evidence type="ECO:0000256" key="5">
    <source>
        <dbReference type="HAMAP-Rule" id="MF_00508"/>
    </source>
</evidence>
<feature type="domain" description="Small ribosomal subunit protein uS10" evidence="7">
    <location>
        <begin position="6"/>
        <end position="100"/>
    </location>
</feature>
<accession>A0A832WRZ2</accession>
<dbReference type="AlphaFoldDB" id="A0A832WRZ2"/>
<evidence type="ECO:0000256" key="2">
    <source>
        <dbReference type="ARBA" id="ARBA00022980"/>
    </source>
</evidence>
<evidence type="ECO:0000256" key="1">
    <source>
        <dbReference type="ARBA" id="ARBA00007102"/>
    </source>
</evidence>
<dbReference type="Gene3D" id="3.30.70.600">
    <property type="entry name" value="Ribosomal protein S10 domain"/>
    <property type="match status" value="1"/>
</dbReference>
<reference evidence="8" key="1">
    <citation type="journal article" date="2020" name="bioRxiv">
        <title>A rank-normalized archaeal taxonomy based on genome phylogeny resolves widespread incomplete and uneven classifications.</title>
        <authorList>
            <person name="Rinke C."/>
            <person name="Chuvochina M."/>
            <person name="Mussig A.J."/>
            <person name="Chaumeil P.-A."/>
            <person name="Waite D.W."/>
            <person name="Whitman W.B."/>
            <person name="Parks D.H."/>
            <person name="Hugenholtz P."/>
        </authorList>
    </citation>
    <scope>NUCLEOTIDE SEQUENCE</scope>
    <source>
        <strain evidence="8">UBA8853</strain>
    </source>
</reference>
<evidence type="ECO:0000313" key="8">
    <source>
        <dbReference type="EMBL" id="HII70611.1"/>
    </source>
</evidence>
<dbReference type="NCBIfam" id="TIGR01046">
    <property type="entry name" value="uS10_euk_arch"/>
    <property type="match status" value="1"/>
</dbReference>
<dbReference type="GO" id="GO:0003735">
    <property type="term" value="F:structural constituent of ribosome"/>
    <property type="evidence" value="ECO:0007669"/>
    <property type="project" value="UniProtKB-UniRule"/>
</dbReference>
<dbReference type="HAMAP" id="MF_00508">
    <property type="entry name" value="Ribosomal_uS10"/>
    <property type="match status" value="1"/>
</dbReference>
<organism evidence="8 9">
    <name type="scientific">Methanopyrus kandleri</name>
    <dbReference type="NCBI Taxonomy" id="2320"/>
    <lineage>
        <taxon>Archaea</taxon>
        <taxon>Methanobacteriati</taxon>
        <taxon>Methanobacteriota</taxon>
        <taxon>Methanomada group</taxon>
        <taxon>Methanopyri</taxon>
        <taxon>Methanopyrales</taxon>
        <taxon>Methanopyraceae</taxon>
        <taxon>Methanopyrus</taxon>
    </lineage>
</organism>
<dbReference type="PROSITE" id="PS00361">
    <property type="entry name" value="RIBOSOMAL_S10"/>
    <property type="match status" value="1"/>
</dbReference>
<dbReference type="FunFam" id="3.30.70.600:FF:000004">
    <property type="entry name" value="30S ribosomal protein S10"/>
    <property type="match status" value="1"/>
</dbReference>
<keyword evidence="3 5" id="KW-0687">Ribonucleoprotein</keyword>
<dbReference type="OMA" id="VDIEIKM"/>
<dbReference type="PRINTS" id="PR00971">
    <property type="entry name" value="RIBOSOMALS10"/>
</dbReference>
<dbReference type="GO" id="GO:0000049">
    <property type="term" value="F:tRNA binding"/>
    <property type="evidence" value="ECO:0007669"/>
    <property type="project" value="UniProtKB-UniRule"/>
</dbReference>
<dbReference type="SUPFAM" id="SSF54999">
    <property type="entry name" value="Ribosomal protein S10"/>
    <property type="match status" value="1"/>
</dbReference>
<dbReference type="PANTHER" id="PTHR11700">
    <property type="entry name" value="30S RIBOSOMAL PROTEIN S10 FAMILY MEMBER"/>
    <property type="match status" value="1"/>
</dbReference>
<dbReference type="GO" id="GO:0015935">
    <property type="term" value="C:small ribosomal subunit"/>
    <property type="evidence" value="ECO:0007669"/>
    <property type="project" value="UniProtKB-UniRule"/>
</dbReference>
<keyword evidence="2 5" id="KW-0689">Ribosomal protein</keyword>
<dbReference type="InterPro" id="IPR027486">
    <property type="entry name" value="Ribosomal_uS10_dom"/>
</dbReference>
<comment type="caution">
    <text evidence="8">The sequence shown here is derived from an EMBL/GenBank/DDBJ whole genome shotgun (WGS) entry which is preliminary data.</text>
</comment>
<dbReference type="RefSeq" id="WP_011018618.1">
    <property type="nucleotide sequence ID" value="NZ_DUJS01000004.1"/>
</dbReference>
<dbReference type="Pfam" id="PF00338">
    <property type="entry name" value="Ribosomal_S10"/>
    <property type="match status" value="1"/>
</dbReference>
<feature type="region of interest" description="Disordered" evidence="6">
    <location>
        <begin position="34"/>
        <end position="59"/>
    </location>
</feature>
<dbReference type="SMR" id="A0A832WRZ2"/>
<evidence type="ECO:0000313" key="9">
    <source>
        <dbReference type="Proteomes" id="UP000619545"/>
    </source>
</evidence>
<protein>
    <recommendedName>
        <fullName evidence="4 5">Small ribosomal subunit protein uS10</fullName>
    </recommendedName>
</protein>
<evidence type="ECO:0000256" key="4">
    <source>
        <dbReference type="ARBA" id="ARBA00035162"/>
    </source>
</evidence>
<dbReference type="GO" id="GO:0006412">
    <property type="term" value="P:translation"/>
    <property type="evidence" value="ECO:0007669"/>
    <property type="project" value="UniProtKB-UniRule"/>
</dbReference>
<comment type="similarity">
    <text evidence="1 5">Belongs to the universal ribosomal protein uS10 family.</text>
</comment>
<evidence type="ECO:0000256" key="6">
    <source>
        <dbReference type="SAM" id="MobiDB-lite"/>
    </source>
</evidence>
<evidence type="ECO:0000259" key="7">
    <source>
        <dbReference type="SMART" id="SM01403"/>
    </source>
</evidence>
<comment type="subunit">
    <text evidence="5">Part of the 30S ribosomal subunit.</text>
</comment>
<dbReference type="InterPro" id="IPR001848">
    <property type="entry name" value="Ribosomal_uS10"/>
</dbReference>
<proteinExistence type="inferred from homology"/>